<evidence type="ECO:0000313" key="10">
    <source>
        <dbReference type="Proteomes" id="UP001454086"/>
    </source>
</evidence>
<keyword evidence="6" id="KW-1278">Translocase</keyword>
<dbReference type="SUPFAM" id="SSF52540">
    <property type="entry name" value="P-loop containing nucleoside triphosphate hydrolases"/>
    <property type="match status" value="2"/>
</dbReference>
<dbReference type="GO" id="GO:0005524">
    <property type="term" value="F:ATP binding"/>
    <property type="evidence" value="ECO:0007669"/>
    <property type="project" value="UniProtKB-KW"/>
</dbReference>
<evidence type="ECO:0000256" key="6">
    <source>
        <dbReference type="ARBA" id="ARBA00022967"/>
    </source>
</evidence>
<evidence type="ECO:0000259" key="8">
    <source>
        <dbReference type="PROSITE" id="PS50893"/>
    </source>
</evidence>
<dbReference type="Gene3D" id="3.40.50.300">
    <property type="entry name" value="P-loop containing nucleotide triphosphate hydrolases"/>
    <property type="match status" value="2"/>
</dbReference>
<feature type="domain" description="ABC transporter" evidence="8">
    <location>
        <begin position="7"/>
        <end position="244"/>
    </location>
</feature>
<dbReference type="InterPro" id="IPR050107">
    <property type="entry name" value="ABC_carbohydrate_import_ATPase"/>
</dbReference>
<comment type="caution">
    <text evidence="9">The sequence shown here is derived from an EMBL/GenBank/DDBJ whole genome shotgun (WGS) entry which is preliminary data.</text>
</comment>
<keyword evidence="4" id="KW-0547">Nucleotide-binding</keyword>
<proteinExistence type="predicted"/>
<dbReference type="CDD" id="cd03215">
    <property type="entry name" value="ABC_Carb_Monos_II"/>
    <property type="match status" value="1"/>
</dbReference>
<evidence type="ECO:0000313" key="9">
    <source>
        <dbReference type="EMBL" id="MEQ2426592.1"/>
    </source>
</evidence>
<keyword evidence="10" id="KW-1185">Reference proteome</keyword>
<sequence>MDTDNAIEIYNVDKRYGGIYALKDVSFTVKRGHVHSLMGENGAGKSTLVKVLTSVIAKDSGRILKDGKELKIKNYEQAVQAGIALVPQELSFVDYFTVAENIYLGRQPLKKGTNLVDWKKMYKDAGELLERLHISLNPRALAKTLNVSDKQMMVIARILKDDADVIIFDEPTARLGHEEITFLLEYIKYLKTCGKSIIFISHHLEEVMNISDEVTVLRDGCVVASDIPITEIDEKKMIHLMVNRNVDTREDYTIGRVFGEEIFRVEHLTRKDLVKDACFSVRKGEVLGFFGLVGAGRTELMRSILGIDSKVSGDVYFEGKKLDIRKLKDSITAGIALIPEERRQQGLVLDRTLRDNIMLGCRQKISRFGFISRKNEISMSKEEIERMNLAYQHLEQRASELSGGNQQKLVIAKARCRGENKMYVFDEPTRGIDVGAKSEIYTMIAEMAKNGITSIVISSELPEIQMLCDRVIIMHEGQITGILNHEELQSAETVMKYAIGG</sequence>
<organism evidence="9 10">
    <name type="scientific">Enterocloster hominis</name>
    <name type="common">ex Hitch et al. 2024</name>
    <dbReference type="NCBI Taxonomy" id="1917870"/>
    <lineage>
        <taxon>Bacteria</taxon>
        <taxon>Bacillati</taxon>
        <taxon>Bacillota</taxon>
        <taxon>Clostridia</taxon>
        <taxon>Lachnospirales</taxon>
        <taxon>Lachnospiraceae</taxon>
        <taxon>Enterocloster</taxon>
    </lineage>
</organism>
<name>A0ABV1D870_9FIRM</name>
<dbReference type="InterPro" id="IPR003593">
    <property type="entry name" value="AAA+_ATPase"/>
</dbReference>
<keyword evidence="3" id="KW-0762">Sugar transport</keyword>
<dbReference type="RefSeq" id="WP_040381415.1">
    <property type="nucleotide sequence ID" value="NZ_JBBMFM010000067.1"/>
</dbReference>
<dbReference type="PANTHER" id="PTHR43790:SF3">
    <property type="entry name" value="D-ALLOSE IMPORT ATP-BINDING PROTEIN ALSA-RELATED"/>
    <property type="match status" value="1"/>
</dbReference>
<dbReference type="Proteomes" id="UP001454086">
    <property type="component" value="Unassembled WGS sequence"/>
</dbReference>
<evidence type="ECO:0000256" key="7">
    <source>
        <dbReference type="ARBA" id="ARBA00023136"/>
    </source>
</evidence>
<dbReference type="Pfam" id="PF00005">
    <property type="entry name" value="ABC_tran"/>
    <property type="match status" value="2"/>
</dbReference>
<dbReference type="InterPro" id="IPR027417">
    <property type="entry name" value="P-loop_NTPase"/>
</dbReference>
<reference evidence="9 10" key="1">
    <citation type="submission" date="2024-03" db="EMBL/GenBank/DDBJ databases">
        <title>Human intestinal bacterial collection.</title>
        <authorList>
            <person name="Pauvert C."/>
            <person name="Hitch T.C.A."/>
            <person name="Clavel T."/>
        </authorList>
    </citation>
    <scope>NUCLEOTIDE SEQUENCE [LARGE SCALE GENOMIC DNA]</scope>
    <source>
        <strain evidence="9 10">CLA-SR-H021</strain>
    </source>
</reference>
<evidence type="ECO:0000256" key="3">
    <source>
        <dbReference type="ARBA" id="ARBA00022597"/>
    </source>
</evidence>
<evidence type="ECO:0000256" key="4">
    <source>
        <dbReference type="ARBA" id="ARBA00022741"/>
    </source>
</evidence>
<keyword evidence="1" id="KW-0813">Transport</keyword>
<keyword evidence="5 9" id="KW-0067">ATP-binding</keyword>
<dbReference type="CDD" id="cd03216">
    <property type="entry name" value="ABC_Carb_Monos_I"/>
    <property type="match status" value="1"/>
</dbReference>
<keyword evidence="7" id="KW-0472">Membrane</keyword>
<dbReference type="PROSITE" id="PS50893">
    <property type="entry name" value="ABC_TRANSPORTER_2"/>
    <property type="match status" value="2"/>
</dbReference>
<dbReference type="SMART" id="SM00382">
    <property type="entry name" value="AAA"/>
    <property type="match status" value="2"/>
</dbReference>
<keyword evidence="2" id="KW-1003">Cell membrane</keyword>
<evidence type="ECO:0000256" key="1">
    <source>
        <dbReference type="ARBA" id="ARBA00022448"/>
    </source>
</evidence>
<feature type="domain" description="ABC transporter" evidence="8">
    <location>
        <begin position="257"/>
        <end position="501"/>
    </location>
</feature>
<evidence type="ECO:0000256" key="5">
    <source>
        <dbReference type="ARBA" id="ARBA00022840"/>
    </source>
</evidence>
<evidence type="ECO:0000256" key="2">
    <source>
        <dbReference type="ARBA" id="ARBA00022475"/>
    </source>
</evidence>
<protein>
    <submittedName>
        <fullName evidence="9">Sugar ABC transporter ATP-binding protein</fullName>
    </submittedName>
</protein>
<dbReference type="PANTHER" id="PTHR43790">
    <property type="entry name" value="CARBOHYDRATE TRANSPORT ATP-BINDING PROTEIN MG119-RELATED"/>
    <property type="match status" value="1"/>
</dbReference>
<dbReference type="EMBL" id="JBBMFM010000067">
    <property type="protein sequence ID" value="MEQ2426592.1"/>
    <property type="molecule type" value="Genomic_DNA"/>
</dbReference>
<accession>A0ABV1D870</accession>
<gene>
    <name evidence="9" type="ORF">WMQ36_16595</name>
</gene>
<dbReference type="InterPro" id="IPR003439">
    <property type="entry name" value="ABC_transporter-like_ATP-bd"/>
</dbReference>